<evidence type="ECO:0008006" key="3">
    <source>
        <dbReference type="Google" id="ProtNLM"/>
    </source>
</evidence>
<dbReference type="AlphaFoldDB" id="A0A934TTA6"/>
<accession>A0A934TTA6</accession>
<dbReference type="EMBL" id="JAEPWM010000003">
    <property type="protein sequence ID" value="MBK6006616.1"/>
    <property type="molecule type" value="Genomic_DNA"/>
</dbReference>
<proteinExistence type="predicted"/>
<name>A0A934TTA6_9BURK</name>
<dbReference type="Proteomes" id="UP000630528">
    <property type="component" value="Unassembled WGS sequence"/>
</dbReference>
<sequence length="133" mass="14564">MDVWRPDTEVGPSHRGRLTITADAAGFLRVSCPATADLRWLLAAIDELHHMTVRRPGIRLLADLSAVIAPPGMTEQLLVGEHAARRLGHLTKVASLVASGTRSGLSEGVARKLRLSLRVFTIEAEAIRWLRDE</sequence>
<organism evidence="1 2">
    <name type="scientific">Ramlibacter ginsenosidimutans</name>
    <dbReference type="NCBI Taxonomy" id="502333"/>
    <lineage>
        <taxon>Bacteria</taxon>
        <taxon>Pseudomonadati</taxon>
        <taxon>Pseudomonadota</taxon>
        <taxon>Betaproteobacteria</taxon>
        <taxon>Burkholderiales</taxon>
        <taxon>Comamonadaceae</taxon>
        <taxon>Ramlibacter</taxon>
    </lineage>
</organism>
<comment type="caution">
    <text evidence="1">The sequence shown here is derived from an EMBL/GenBank/DDBJ whole genome shotgun (WGS) entry which is preliminary data.</text>
</comment>
<protein>
    <recommendedName>
        <fullName evidence="3">STAS/SEC14 domain-containing protein</fullName>
    </recommendedName>
</protein>
<evidence type="ECO:0000313" key="2">
    <source>
        <dbReference type="Proteomes" id="UP000630528"/>
    </source>
</evidence>
<keyword evidence="2" id="KW-1185">Reference proteome</keyword>
<dbReference type="RefSeq" id="WP_201170384.1">
    <property type="nucleotide sequence ID" value="NZ_JAEPWM010000003.1"/>
</dbReference>
<reference evidence="1" key="2">
    <citation type="submission" date="2021-01" db="EMBL/GenBank/DDBJ databases">
        <authorList>
            <person name="Kang M."/>
        </authorList>
    </citation>
    <scope>NUCLEOTIDE SEQUENCE</scope>
    <source>
        <strain evidence="1">KACC 17527</strain>
    </source>
</reference>
<gene>
    <name evidence="1" type="ORF">JJB11_10975</name>
</gene>
<reference evidence="1" key="1">
    <citation type="journal article" date="2012" name="J. Microbiol. Biotechnol.">
        <title>Ramlibacter ginsenosidimutans sp. nov., with ginsenoside-converting activity.</title>
        <authorList>
            <person name="Wang L."/>
            <person name="An D.S."/>
            <person name="Kim S.G."/>
            <person name="Jin F.X."/>
            <person name="Kim S.C."/>
            <person name="Lee S.T."/>
            <person name="Im W.T."/>
        </authorList>
    </citation>
    <scope>NUCLEOTIDE SEQUENCE</scope>
    <source>
        <strain evidence="1">KACC 17527</strain>
    </source>
</reference>
<evidence type="ECO:0000313" key="1">
    <source>
        <dbReference type="EMBL" id="MBK6006616.1"/>
    </source>
</evidence>